<dbReference type="EMBL" id="CP053708">
    <property type="protein sequence ID" value="QKE91154.1"/>
    <property type="molecule type" value="Genomic_DNA"/>
</dbReference>
<proteinExistence type="inferred from homology"/>
<evidence type="ECO:0000256" key="2">
    <source>
        <dbReference type="ARBA" id="ARBA00004141"/>
    </source>
</evidence>
<dbReference type="EC" id="1.17.99.9" evidence="12"/>
<keyword evidence="8 12" id="KW-0350">Heme biosynthesis</keyword>
<comment type="similarity">
    <text evidence="12">Belongs to the COX15/CtaA family. Type 2 subfamily.</text>
</comment>
<feature type="binding site" description="axial binding residue" evidence="12">
    <location>
        <position position="350"/>
    </location>
    <ligand>
        <name>heme</name>
        <dbReference type="ChEBI" id="CHEBI:30413"/>
    </ligand>
    <ligandPart>
        <name>Fe</name>
        <dbReference type="ChEBI" id="CHEBI:18248"/>
    </ligandPart>
</feature>
<keyword evidence="6 12" id="KW-0560">Oxidoreductase</keyword>
<comment type="subunit">
    <text evidence="12">Interacts with CtaB.</text>
</comment>
<evidence type="ECO:0000256" key="1">
    <source>
        <dbReference type="ARBA" id="ARBA00001970"/>
    </source>
</evidence>
<feature type="transmembrane region" description="Helical" evidence="12">
    <location>
        <begin position="348"/>
        <end position="368"/>
    </location>
</feature>
<evidence type="ECO:0000256" key="4">
    <source>
        <dbReference type="ARBA" id="ARBA00022723"/>
    </source>
</evidence>
<evidence type="ECO:0000256" key="8">
    <source>
        <dbReference type="ARBA" id="ARBA00023133"/>
    </source>
</evidence>
<dbReference type="GO" id="GO:0120547">
    <property type="term" value="F:heme A synthase activity"/>
    <property type="evidence" value="ECO:0007669"/>
    <property type="project" value="UniProtKB-EC"/>
</dbReference>
<accession>A0A6M8HRQ8</accession>
<feature type="transmembrane region" description="Helical" evidence="12">
    <location>
        <begin position="291"/>
        <end position="308"/>
    </location>
</feature>
<evidence type="ECO:0000313" key="14">
    <source>
        <dbReference type="Proteomes" id="UP000500767"/>
    </source>
</evidence>
<dbReference type="Pfam" id="PF02628">
    <property type="entry name" value="COX15-CtaA"/>
    <property type="match status" value="1"/>
</dbReference>
<dbReference type="UniPathway" id="UPA00269">
    <property type="reaction ID" value="UER00713"/>
</dbReference>
<feature type="transmembrane region" description="Helical" evidence="12">
    <location>
        <begin position="226"/>
        <end position="253"/>
    </location>
</feature>
<evidence type="ECO:0000313" key="13">
    <source>
        <dbReference type="EMBL" id="QKE91154.1"/>
    </source>
</evidence>
<reference evidence="13 14" key="1">
    <citation type="journal article" date="2014" name="World J. Microbiol. Biotechnol.">
        <title>Biodiversity and physiological characteristics of Antarctic and Arctic lichens-associated bacteria.</title>
        <authorList>
            <person name="Lee Y.M."/>
            <person name="Kim E.H."/>
            <person name="Lee H.K."/>
            <person name="Hong S.G."/>
        </authorList>
    </citation>
    <scope>NUCLEOTIDE SEQUENCE [LARGE SCALE GENOMIC DNA]</scope>
    <source>
        <strain evidence="13 14">PAMC 26569</strain>
    </source>
</reference>
<comment type="subcellular location">
    <subcellularLocation>
        <location evidence="12">Cell membrane</location>
        <topology evidence="12">Multi-pass membrane protein</topology>
    </subcellularLocation>
    <subcellularLocation>
        <location evidence="2">Membrane</location>
        <topology evidence="2">Multi-pass membrane protein</topology>
    </subcellularLocation>
</comment>
<comment type="function">
    <text evidence="12">Catalyzes the conversion of heme O to heme A by two successive hydroxylations of the methyl group at C8. The first hydroxylation forms heme I, the second hydroxylation results in an unstable dihydroxymethyl group, which spontaneously dehydrates, resulting in the formyl group of heme A.</text>
</comment>
<dbReference type="Proteomes" id="UP000500767">
    <property type="component" value="Chromosome"/>
</dbReference>
<dbReference type="KEGG" id="lck:HN018_14860"/>
<evidence type="ECO:0000256" key="5">
    <source>
        <dbReference type="ARBA" id="ARBA00022989"/>
    </source>
</evidence>
<organism evidence="13 14">
    <name type="scientific">Lichenicola cladoniae</name>
    <dbReference type="NCBI Taxonomy" id="1484109"/>
    <lineage>
        <taxon>Bacteria</taxon>
        <taxon>Pseudomonadati</taxon>
        <taxon>Pseudomonadota</taxon>
        <taxon>Alphaproteobacteria</taxon>
        <taxon>Acetobacterales</taxon>
        <taxon>Acetobacteraceae</taxon>
        <taxon>Lichenicola</taxon>
    </lineage>
</organism>
<protein>
    <recommendedName>
        <fullName evidence="12">Heme A synthase</fullName>
        <shortName evidence="12">HAS</shortName>
        <ecNumber evidence="12">1.17.99.9</ecNumber>
    </recommendedName>
    <alternativeName>
        <fullName evidence="12">Cytochrome aa3-controlling protein</fullName>
    </alternativeName>
</protein>
<evidence type="ECO:0000256" key="11">
    <source>
        <dbReference type="ARBA" id="ARBA00048044"/>
    </source>
</evidence>
<comment type="cofactor">
    <cofactor evidence="1 12">
        <name>heme b</name>
        <dbReference type="ChEBI" id="CHEBI:60344"/>
    </cofactor>
</comment>
<dbReference type="PANTHER" id="PTHR23289:SF2">
    <property type="entry name" value="CYTOCHROME C OXIDASE ASSEMBLY PROTEIN COX15 HOMOLOG"/>
    <property type="match status" value="1"/>
</dbReference>
<keyword evidence="14" id="KW-1185">Reference proteome</keyword>
<keyword evidence="3 12" id="KW-0812">Transmembrane</keyword>
<feature type="transmembrane region" description="Helical" evidence="12">
    <location>
        <begin position="121"/>
        <end position="139"/>
    </location>
</feature>
<evidence type="ECO:0000256" key="7">
    <source>
        <dbReference type="ARBA" id="ARBA00023004"/>
    </source>
</evidence>
<dbReference type="InterPro" id="IPR023754">
    <property type="entry name" value="HemeA_Synthase_type2"/>
</dbReference>
<evidence type="ECO:0000256" key="9">
    <source>
        <dbReference type="ARBA" id="ARBA00023136"/>
    </source>
</evidence>
<comment type="catalytic activity">
    <reaction evidence="11">
        <text>Fe(II)-heme o + 2 A + H2O = Fe(II)-heme a + 2 AH2</text>
        <dbReference type="Rhea" id="RHEA:63388"/>
        <dbReference type="ChEBI" id="CHEBI:13193"/>
        <dbReference type="ChEBI" id="CHEBI:15377"/>
        <dbReference type="ChEBI" id="CHEBI:17499"/>
        <dbReference type="ChEBI" id="CHEBI:60530"/>
        <dbReference type="ChEBI" id="CHEBI:61715"/>
        <dbReference type="EC" id="1.17.99.9"/>
    </reaction>
    <physiologicalReaction direction="left-to-right" evidence="11">
        <dbReference type="Rhea" id="RHEA:63389"/>
    </physiologicalReaction>
</comment>
<keyword evidence="7 12" id="KW-0408">Iron</keyword>
<comment type="pathway">
    <text evidence="10 12">Porphyrin-containing compound metabolism; heme A biosynthesis; heme A from heme O: step 1/1.</text>
</comment>
<keyword evidence="12" id="KW-1003">Cell membrane</keyword>
<dbReference type="AlphaFoldDB" id="A0A6M8HRQ8"/>
<dbReference type="HAMAP" id="MF_01665">
    <property type="entry name" value="HemeA_synth_type2"/>
    <property type="match status" value="1"/>
</dbReference>
<dbReference type="InterPro" id="IPR003780">
    <property type="entry name" value="COX15/CtaA_fam"/>
</dbReference>
<dbReference type="GO" id="GO:0046872">
    <property type="term" value="F:metal ion binding"/>
    <property type="evidence" value="ECO:0007669"/>
    <property type="project" value="UniProtKB-KW"/>
</dbReference>
<dbReference type="GO" id="GO:0005886">
    <property type="term" value="C:plasma membrane"/>
    <property type="evidence" value="ECO:0007669"/>
    <property type="project" value="UniProtKB-SubCell"/>
</dbReference>
<feature type="binding site" description="axial binding residue" evidence="12">
    <location>
        <position position="289"/>
    </location>
    <ligand>
        <name>heme</name>
        <dbReference type="ChEBI" id="CHEBI:30413"/>
    </ligand>
    <ligandPart>
        <name>Fe</name>
        <dbReference type="ChEBI" id="CHEBI:18248"/>
    </ligandPart>
</feature>
<keyword evidence="5 12" id="KW-1133">Transmembrane helix</keyword>
<feature type="transmembrane region" description="Helical" evidence="12">
    <location>
        <begin position="185"/>
        <end position="206"/>
    </location>
</feature>
<sequence>MPSDTIASPGSPSRVTRFRAQYDAGPATTARNDRRVSSWLFAICFMLLGMIALGGATRLTGSGLSIMEWKPLSGIVPPLTHAQWAHLFALYQQIPQYRLEHQGFGLAGFQHIFWLEWIHRFWGRMIGLVLFVPLVFFAATGAIGWRMIARLLLFFVLGGLQGAIGWFMVASGFDPDSVAVAPAKLVLHLSFAFALYAAILWTAFSVRRPVPEPIAGSDGAVWTRRLVAVAACVLAVTVVAGGFTAGTHAGFVYNSFPTMDGHLLPPHYGSLHPFWRNWFQNLGAVQFDHRALATLTALTIGGALVVGLRSSLTKNAHDALMLLGWAVLAQYALGITTLLLVVPAWAGTLHQTFAAILLSVTLFTLHRLRGVGGPIGRLSRSDRP</sequence>
<evidence type="ECO:0000256" key="6">
    <source>
        <dbReference type="ARBA" id="ARBA00023002"/>
    </source>
</evidence>
<dbReference type="PANTHER" id="PTHR23289">
    <property type="entry name" value="CYTOCHROME C OXIDASE ASSEMBLY PROTEIN COX15"/>
    <property type="match status" value="1"/>
</dbReference>
<evidence type="ECO:0000256" key="12">
    <source>
        <dbReference type="HAMAP-Rule" id="MF_01665"/>
    </source>
</evidence>
<evidence type="ECO:0000256" key="3">
    <source>
        <dbReference type="ARBA" id="ARBA00022692"/>
    </source>
</evidence>
<dbReference type="GO" id="GO:0016653">
    <property type="term" value="F:oxidoreductase activity, acting on NAD(P)H, heme protein as acceptor"/>
    <property type="evidence" value="ECO:0007669"/>
    <property type="project" value="TreeGrafter"/>
</dbReference>
<feature type="transmembrane region" description="Helical" evidence="12">
    <location>
        <begin position="39"/>
        <end position="59"/>
    </location>
</feature>
<feature type="transmembrane region" description="Helical" evidence="12">
    <location>
        <begin position="320"/>
        <end position="342"/>
    </location>
</feature>
<feature type="transmembrane region" description="Helical" evidence="12">
    <location>
        <begin position="151"/>
        <end position="173"/>
    </location>
</feature>
<dbReference type="GO" id="GO:0006784">
    <property type="term" value="P:heme A biosynthetic process"/>
    <property type="evidence" value="ECO:0007669"/>
    <property type="project" value="UniProtKB-UniRule"/>
</dbReference>
<gene>
    <name evidence="12" type="primary">ctaA</name>
    <name evidence="13" type="ORF">HN018_14860</name>
</gene>
<keyword evidence="9 12" id="KW-0472">Membrane</keyword>
<evidence type="ECO:0000256" key="10">
    <source>
        <dbReference type="ARBA" id="ARBA00044501"/>
    </source>
</evidence>
<keyword evidence="4 12" id="KW-0479">Metal-binding</keyword>
<name>A0A6M8HRQ8_9PROT</name>